<evidence type="ECO:0000313" key="1">
    <source>
        <dbReference type="EMBL" id="KAI0030299.1"/>
    </source>
</evidence>
<sequence length="227" mass="24349">MRSWAITGAARGIGLEFVRQLALDKEDLVFAMVRNKERATHLIPIAEANQNVLVLEADATDYEALKAAASRVSEVTGGKLDVIITNHARTGSGTRYWTPITQMCVYCNMWRIAIAYRVNTVGAMHVINAFLPPLRAGTMKHIVAISSAAGDLDLVLRSRENLLAAYAASKAALNIVIAKYAANLRSEGFMCVPLNPGMVNTDETSVAARASLSPLLPVAPLGSTDAL</sequence>
<accession>A0ACB8QEX1</accession>
<proteinExistence type="predicted"/>
<protein>
    <submittedName>
        <fullName evidence="1">Uncharacterized protein</fullName>
    </submittedName>
</protein>
<reference evidence="1" key="2">
    <citation type="journal article" date="2022" name="New Phytol.">
        <title>Evolutionary transition to the ectomycorrhizal habit in the genomes of a hyperdiverse lineage of mushroom-forming fungi.</title>
        <authorList>
            <person name="Looney B."/>
            <person name="Miyauchi S."/>
            <person name="Morin E."/>
            <person name="Drula E."/>
            <person name="Courty P.E."/>
            <person name="Kohler A."/>
            <person name="Kuo A."/>
            <person name="LaButti K."/>
            <person name="Pangilinan J."/>
            <person name="Lipzen A."/>
            <person name="Riley R."/>
            <person name="Andreopoulos W."/>
            <person name="He G."/>
            <person name="Johnson J."/>
            <person name="Nolan M."/>
            <person name="Tritt A."/>
            <person name="Barry K.W."/>
            <person name="Grigoriev I.V."/>
            <person name="Nagy L.G."/>
            <person name="Hibbett D."/>
            <person name="Henrissat B."/>
            <person name="Matheny P.B."/>
            <person name="Labbe J."/>
            <person name="Martin F.M."/>
        </authorList>
    </citation>
    <scope>NUCLEOTIDE SEQUENCE</scope>
    <source>
        <strain evidence="1">EC-137</strain>
    </source>
</reference>
<keyword evidence="2" id="KW-1185">Reference proteome</keyword>
<dbReference type="EMBL" id="MU273629">
    <property type="protein sequence ID" value="KAI0030299.1"/>
    <property type="molecule type" value="Genomic_DNA"/>
</dbReference>
<organism evidence="1 2">
    <name type="scientific">Vararia minispora EC-137</name>
    <dbReference type="NCBI Taxonomy" id="1314806"/>
    <lineage>
        <taxon>Eukaryota</taxon>
        <taxon>Fungi</taxon>
        <taxon>Dikarya</taxon>
        <taxon>Basidiomycota</taxon>
        <taxon>Agaricomycotina</taxon>
        <taxon>Agaricomycetes</taxon>
        <taxon>Russulales</taxon>
        <taxon>Lachnocladiaceae</taxon>
        <taxon>Vararia</taxon>
    </lineage>
</organism>
<dbReference type="Proteomes" id="UP000814128">
    <property type="component" value="Unassembled WGS sequence"/>
</dbReference>
<reference evidence="1" key="1">
    <citation type="submission" date="2021-02" db="EMBL/GenBank/DDBJ databases">
        <authorList>
            <consortium name="DOE Joint Genome Institute"/>
            <person name="Ahrendt S."/>
            <person name="Looney B.P."/>
            <person name="Miyauchi S."/>
            <person name="Morin E."/>
            <person name="Drula E."/>
            <person name="Courty P.E."/>
            <person name="Chicoki N."/>
            <person name="Fauchery L."/>
            <person name="Kohler A."/>
            <person name="Kuo A."/>
            <person name="Labutti K."/>
            <person name="Pangilinan J."/>
            <person name="Lipzen A."/>
            <person name="Riley R."/>
            <person name="Andreopoulos W."/>
            <person name="He G."/>
            <person name="Johnson J."/>
            <person name="Barry K.W."/>
            <person name="Grigoriev I.V."/>
            <person name="Nagy L."/>
            <person name="Hibbett D."/>
            <person name="Henrissat B."/>
            <person name="Matheny P.B."/>
            <person name="Labbe J."/>
            <person name="Martin F."/>
        </authorList>
    </citation>
    <scope>NUCLEOTIDE SEQUENCE</scope>
    <source>
        <strain evidence="1">EC-137</strain>
    </source>
</reference>
<evidence type="ECO:0000313" key="2">
    <source>
        <dbReference type="Proteomes" id="UP000814128"/>
    </source>
</evidence>
<name>A0ACB8QEX1_9AGAM</name>
<comment type="caution">
    <text evidence="1">The sequence shown here is derived from an EMBL/GenBank/DDBJ whole genome shotgun (WGS) entry which is preliminary data.</text>
</comment>
<gene>
    <name evidence="1" type="ORF">K488DRAFT_54524</name>
</gene>